<dbReference type="Pfam" id="PF00512">
    <property type="entry name" value="HisKA"/>
    <property type="match status" value="1"/>
</dbReference>
<dbReference type="RefSeq" id="WP_007909636.1">
    <property type="nucleotide sequence ID" value="NZ_ADVG01000002.1"/>
</dbReference>
<feature type="transmembrane region" description="Helical" evidence="13">
    <location>
        <begin position="65"/>
        <end position="85"/>
    </location>
</feature>
<keyword evidence="6 13" id="KW-0812">Transmembrane</keyword>
<dbReference type="SMART" id="SM00387">
    <property type="entry name" value="HATPase_c"/>
    <property type="match status" value="1"/>
</dbReference>
<evidence type="ECO:0000256" key="3">
    <source>
        <dbReference type="ARBA" id="ARBA00012438"/>
    </source>
</evidence>
<dbReference type="InParanoid" id="D6TQX7"/>
<dbReference type="PRINTS" id="PR00344">
    <property type="entry name" value="BCTRLSENSOR"/>
</dbReference>
<reference evidence="15 16" key="1">
    <citation type="journal article" date="2011" name="Stand. Genomic Sci.">
        <title>Non-contiguous finished genome sequence and contextual data of the filamentous soil bacterium Ktedonobacter racemifer type strain (SOSP1-21).</title>
        <authorList>
            <person name="Chang Y.J."/>
            <person name="Land M."/>
            <person name="Hauser L."/>
            <person name="Chertkov O."/>
            <person name="Del Rio T.G."/>
            <person name="Nolan M."/>
            <person name="Copeland A."/>
            <person name="Tice H."/>
            <person name="Cheng J.F."/>
            <person name="Lucas S."/>
            <person name="Han C."/>
            <person name="Goodwin L."/>
            <person name="Pitluck S."/>
            <person name="Ivanova N."/>
            <person name="Ovchinikova G."/>
            <person name="Pati A."/>
            <person name="Chen A."/>
            <person name="Palaniappan K."/>
            <person name="Mavromatis K."/>
            <person name="Liolios K."/>
            <person name="Brettin T."/>
            <person name="Fiebig A."/>
            <person name="Rohde M."/>
            <person name="Abt B."/>
            <person name="Goker M."/>
            <person name="Detter J.C."/>
            <person name="Woyke T."/>
            <person name="Bristow J."/>
            <person name="Eisen J.A."/>
            <person name="Markowitz V."/>
            <person name="Hugenholtz P."/>
            <person name="Kyrpides N.C."/>
            <person name="Klenk H.P."/>
            <person name="Lapidus A."/>
        </authorList>
    </citation>
    <scope>NUCLEOTIDE SEQUENCE [LARGE SCALE GENOMIC DNA]</scope>
    <source>
        <strain evidence="16">DSM 44963</strain>
    </source>
</reference>
<keyword evidence="7" id="KW-0547">Nucleotide-binding</keyword>
<evidence type="ECO:0000256" key="13">
    <source>
        <dbReference type="SAM" id="Phobius"/>
    </source>
</evidence>
<evidence type="ECO:0000313" key="16">
    <source>
        <dbReference type="Proteomes" id="UP000004508"/>
    </source>
</evidence>
<feature type="transmembrane region" description="Helical" evidence="13">
    <location>
        <begin position="144"/>
        <end position="165"/>
    </location>
</feature>
<dbReference type="Gene3D" id="3.30.565.10">
    <property type="entry name" value="Histidine kinase-like ATPase, C-terminal domain"/>
    <property type="match status" value="1"/>
</dbReference>
<dbReference type="InterPro" id="IPR036097">
    <property type="entry name" value="HisK_dim/P_sf"/>
</dbReference>
<dbReference type="PANTHER" id="PTHR43711">
    <property type="entry name" value="TWO-COMPONENT HISTIDINE KINASE"/>
    <property type="match status" value="1"/>
</dbReference>
<evidence type="ECO:0000256" key="5">
    <source>
        <dbReference type="ARBA" id="ARBA00022679"/>
    </source>
</evidence>
<dbReference type="Pfam" id="PF02518">
    <property type="entry name" value="HATPase_c"/>
    <property type="match status" value="1"/>
</dbReference>
<name>D6TQX7_KTERA</name>
<feature type="transmembrane region" description="Helical" evidence="13">
    <location>
        <begin position="116"/>
        <end position="137"/>
    </location>
</feature>
<dbReference type="InterPro" id="IPR035965">
    <property type="entry name" value="PAS-like_dom_sf"/>
</dbReference>
<evidence type="ECO:0000256" key="8">
    <source>
        <dbReference type="ARBA" id="ARBA00022777"/>
    </source>
</evidence>
<evidence type="ECO:0000256" key="9">
    <source>
        <dbReference type="ARBA" id="ARBA00022840"/>
    </source>
</evidence>
<evidence type="ECO:0000256" key="2">
    <source>
        <dbReference type="ARBA" id="ARBA00004141"/>
    </source>
</evidence>
<dbReference type="FunFam" id="3.30.565.10:FF:000006">
    <property type="entry name" value="Sensor histidine kinase WalK"/>
    <property type="match status" value="1"/>
</dbReference>
<dbReference type="InterPro" id="IPR013656">
    <property type="entry name" value="PAS_4"/>
</dbReference>
<evidence type="ECO:0000256" key="10">
    <source>
        <dbReference type="ARBA" id="ARBA00022989"/>
    </source>
</evidence>
<keyword evidence="11" id="KW-0902">Two-component regulatory system</keyword>
<dbReference type="OrthoDB" id="137820at2"/>
<dbReference type="Pfam" id="PF08448">
    <property type="entry name" value="PAS_4"/>
    <property type="match status" value="1"/>
</dbReference>
<dbReference type="STRING" id="485913.Krac_7098"/>
<dbReference type="GO" id="GO:0005524">
    <property type="term" value="F:ATP binding"/>
    <property type="evidence" value="ECO:0007669"/>
    <property type="project" value="UniProtKB-KW"/>
</dbReference>
<accession>D6TQX7</accession>
<keyword evidence="12 13" id="KW-0472">Membrane</keyword>
<sequence length="559" mass="62833">MGQNDATSLSNDARLLSENGVYTESLRDATTTHPEKYVYKEHSWHGFRIYSFVPSFLPTSLRVPALGYLLAILLPLFIVLGMMFLTPISPYFLFADVLLLIVVLIMSLGWGTLPGLLAAGEGILLWILLILPPFLSLELRHMEHVYNVLISSIASLGLCLLLSQIQYTRQQAKKSRAELARVLLLAPVPVLMARGQAFRVVLLNPVMREQFGIGDIIGKPMKEAFADADFQEIITSLEHVMTTKESLSIHEYHISRSTTTNHIHKEYYLNLFFQPVSCLTGDTEDIILYAVDVTEEVLARDKIEHLLRELNAFLDVIAHELRTPLAAIKVSTQYTQHLLTRLQRILDQQDLSADGMKLVLKTHKYLDGTLQQAELQNRLIQDLLDAARLRDARLTLHPQPCNLIALLRSSLETQRRLYPERTITLTLPTEDEIVVMADPERVVQVFTNYLTNALKYSAPTAPVSVYVTWETSQVRVSVQDQGPGVTAEQQQRVWERFYRVPGIHVQSGSGVSLGLGLYICRTLVELQGGQVGLHSVPGEGSTFWFTLPAIQQINISSQS</sequence>
<dbReference type="SMART" id="SM00388">
    <property type="entry name" value="HisKA"/>
    <property type="match status" value="1"/>
</dbReference>
<dbReference type="EMBL" id="ADVG01000002">
    <property type="protein sequence ID" value="EFH85848.1"/>
    <property type="molecule type" value="Genomic_DNA"/>
</dbReference>
<dbReference type="InterPro" id="IPR050736">
    <property type="entry name" value="Sensor_HK_Regulatory"/>
</dbReference>
<evidence type="ECO:0000256" key="6">
    <source>
        <dbReference type="ARBA" id="ARBA00022692"/>
    </source>
</evidence>
<dbReference type="InterPro" id="IPR004358">
    <property type="entry name" value="Sig_transdc_His_kin-like_C"/>
</dbReference>
<dbReference type="InterPro" id="IPR025201">
    <property type="entry name" value="KdpD_TM"/>
</dbReference>
<dbReference type="EC" id="2.7.13.3" evidence="3"/>
<dbReference type="SUPFAM" id="SSF55874">
    <property type="entry name" value="ATPase domain of HSP90 chaperone/DNA topoisomerase II/histidine kinase"/>
    <property type="match status" value="1"/>
</dbReference>
<dbReference type="InterPro" id="IPR003661">
    <property type="entry name" value="HisK_dim/P_dom"/>
</dbReference>
<dbReference type="CDD" id="cd00075">
    <property type="entry name" value="HATPase"/>
    <property type="match status" value="1"/>
</dbReference>
<gene>
    <name evidence="15" type="ORF">Krac_7098</name>
</gene>
<keyword evidence="4" id="KW-0597">Phosphoprotein</keyword>
<evidence type="ECO:0000256" key="4">
    <source>
        <dbReference type="ARBA" id="ARBA00022553"/>
    </source>
</evidence>
<dbReference type="InterPro" id="IPR036890">
    <property type="entry name" value="HATPase_C_sf"/>
</dbReference>
<dbReference type="CDD" id="cd00082">
    <property type="entry name" value="HisKA"/>
    <property type="match status" value="1"/>
</dbReference>
<comment type="catalytic activity">
    <reaction evidence="1">
        <text>ATP + protein L-histidine = ADP + protein N-phospho-L-histidine.</text>
        <dbReference type="EC" id="2.7.13.3"/>
    </reaction>
</comment>
<dbReference type="SUPFAM" id="SSF47384">
    <property type="entry name" value="Homodimeric domain of signal transducing histidine kinase"/>
    <property type="match status" value="1"/>
</dbReference>
<evidence type="ECO:0000256" key="7">
    <source>
        <dbReference type="ARBA" id="ARBA00022741"/>
    </source>
</evidence>
<comment type="subcellular location">
    <subcellularLocation>
        <location evidence="2">Membrane</location>
        <topology evidence="2">Multi-pass membrane protein</topology>
    </subcellularLocation>
</comment>
<dbReference type="eggNOG" id="COG2205">
    <property type="taxonomic scope" value="Bacteria"/>
</dbReference>
<proteinExistence type="predicted"/>
<feature type="domain" description="Histidine kinase" evidence="14">
    <location>
        <begin position="316"/>
        <end position="551"/>
    </location>
</feature>
<keyword evidence="8 15" id="KW-0418">Kinase</keyword>
<dbReference type="Proteomes" id="UP000004508">
    <property type="component" value="Unassembled WGS sequence"/>
</dbReference>
<dbReference type="InterPro" id="IPR005467">
    <property type="entry name" value="His_kinase_dom"/>
</dbReference>
<evidence type="ECO:0000259" key="14">
    <source>
        <dbReference type="PROSITE" id="PS50109"/>
    </source>
</evidence>
<dbReference type="InterPro" id="IPR003594">
    <property type="entry name" value="HATPase_dom"/>
</dbReference>
<dbReference type="InterPro" id="IPR038318">
    <property type="entry name" value="KdpD_sf"/>
</dbReference>
<dbReference type="Gene3D" id="3.30.450.20">
    <property type="entry name" value="PAS domain"/>
    <property type="match status" value="1"/>
</dbReference>
<feature type="transmembrane region" description="Helical" evidence="13">
    <location>
        <begin position="92"/>
        <end position="110"/>
    </location>
</feature>
<comment type="caution">
    <text evidence="15">The sequence shown here is derived from an EMBL/GenBank/DDBJ whole genome shotgun (WGS) entry which is preliminary data.</text>
</comment>
<dbReference type="Gene3D" id="1.10.287.130">
    <property type="match status" value="1"/>
</dbReference>
<dbReference type="Pfam" id="PF13493">
    <property type="entry name" value="DUF4118"/>
    <property type="match status" value="1"/>
</dbReference>
<organism evidence="15 16">
    <name type="scientific">Ktedonobacter racemifer DSM 44963</name>
    <dbReference type="NCBI Taxonomy" id="485913"/>
    <lineage>
        <taxon>Bacteria</taxon>
        <taxon>Bacillati</taxon>
        <taxon>Chloroflexota</taxon>
        <taxon>Ktedonobacteria</taxon>
        <taxon>Ktedonobacterales</taxon>
        <taxon>Ktedonobacteraceae</taxon>
        <taxon>Ktedonobacter</taxon>
    </lineage>
</organism>
<dbReference type="PANTHER" id="PTHR43711:SF31">
    <property type="entry name" value="HISTIDINE KINASE"/>
    <property type="match status" value="1"/>
</dbReference>
<dbReference type="SUPFAM" id="SSF55785">
    <property type="entry name" value="PYP-like sensor domain (PAS domain)"/>
    <property type="match status" value="1"/>
</dbReference>
<keyword evidence="9" id="KW-0067">ATP-binding</keyword>
<keyword evidence="16" id="KW-1185">Reference proteome</keyword>
<evidence type="ECO:0000256" key="1">
    <source>
        <dbReference type="ARBA" id="ARBA00000085"/>
    </source>
</evidence>
<dbReference type="GO" id="GO:0000155">
    <property type="term" value="F:phosphorelay sensor kinase activity"/>
    <property type="evidence" value="ECO:0007669"/>
    <property type="project" value="InterPro"/>
</dbReference>
<protein>
    <recommendedName>
        <fullName evidence="3">histidine kinase</fullName>
        <ecNumber evidence="3">2.7.13.3</ecNumber>
    </recommendedName>
</protein>
<keyword evidence="5" id="KW-0808">Transferase</keyword>
<dbReference type="PROSITE" id="PS50109">
    <property type="entry name" value="HIS_KIN"/>
    <property type="match status" value="1"/>
</dbReference>
<keyword evidence="10 13" id="KW-1133">Transmembrane helix</keyword>
<evidence type="ECO:0000256" key="11">
    <source>
        <dbReference type="ARBA" id="ARBA00023012"/>
    </source>
</evidence>
<evidence type="ECO:0000256" key="12">
    <source>
        <dbReference type="ARBA" id="ARBA00023136"/>
    </source>
</evidence>
<evidence type="ECO:0000313" key="15">
    <source>
        <dbReference type="EMBL" id="EFH85848.1"/>
    </source>
</evidence>
<dbReference type="AlphaFoldDB" id="D6TQX7"/>
<dbReference type="Gene3D" id="1.20.120.620">
    <property type="entry name" value="Backbone structure of the membrane domain of e. Coli histidine kinase receptor kdpd"/>
    <property type="match status" value="1"/>
</dbReference>
<dbReference type="GO" id="GO:0016020">
    <property type="term" value="C:membrane"/>
    <property type="evidence" value="ECO:0007669"/>
    <property type="project" value="UniProtKB-SubCell"/>
</dbReference>